<dbReference type="EMBL" id="FTLX01000003">
    <property type="protein sequence ID" value="SIQ61285.1"/>
    <property type="molecule type" value="Genomic_DNA"/>
</dbReference>
<dbReference type="InterPro" id="IPR014108">
    <property type="entry name" value="Caa3-assmbl_CtaG"/>
</dbReference>
<evidence type="ECO:0000256" key="4">
    <source>
        <dbReference type="ARBA" id="ARBA00022989"/>
    </source>
</evidence>
<evidence type="ECO:0000313" key="7">
    <source>
        <dbReference type="EMBL" id="OXS78775.1"/>
    </source>
</evidence>
<feature type="transmembrane region" description="Helical" evidence="6">
    <location>
        <begin position="189"/>
        <end position="213"/>
    </location>
</feature>
<accession>A0A1N6U6M3</accession>
<dbReference type="GO" id="GO:0005886">
    <property type="term" value="C:plasma membrane"/>
    <property type="evidence" value="ECO:0007669"/>
    <property type="project" value="UniProtKB-SubCell"/>
</dbReference>
<feature type="transmembrane region" description="Helical" evidence="6">
    <location>
        <begin position="153"/>
        <end position="169"/>
    </location>
</feature>
<evidence type="ECO:0000256" key="5">
    <source>
        <dbReference type="ARBA" id="ARBA00023136"/>
    </source>
</evidence>
<evidence type="ECO:0000313" key="8">
    <source>
        <dbReference type="EMBL" id="SIQ61285.1"/>
    </source>
</evidence>
<keyword evidence="5 6" id="KW-0472">Membrane</keyword>
<feature type="transmembrane region" description="Helical" evidence="6">
    <location>
        <begin position="122"/>
        <end position="141"/>
    </location>
</feature>
<sequence>MPISIFGFPALWSPYFIVVLLFITVLYFLVTIKWRKDFQQSEPLTKRQALLFISAMLILYAVKGSPLDLMGHIMMTYHMVQMGVLYLVVPPMLIKAIPWWVWKPVIELPVVKQLFSFSTRPLIALILFNGMFSFYHIPLIFDFIKMSETLHSLYTVVLFFLAVCMWWPLVNEQPESRGLDGLKKVGYIFANGVLLTPACALIIFASAPLYATYSDGSAWLKAMELCVPASTLSGLNLSGPELFSNMAVVEDQKTGGIVMKIIQEIVYGVVLAQVFYEWVRKEEKDADQITEAALARHRNMQ</sequence>
<evidence type="ECO:0000313" key="10">
    <source>
        <dbReference type="Proteomes" id="UP000215545"/>
    </source>
</evidence>
<dbReference type="EMBL" id="MWSK01000003">
    <property type="protein sequence ID" value="OXS78775.1"/>
    <property type="molecule type" value="Genomic_DNA"/>
</dbReference>
<organism evidence="8 9">
    <name type="scientific">Domibacillus enclensis</name>
    <dbReference type="NCBI Taxonomy" id="1017273"/>
    <lineage>
        <taxon>Bacteria</taxon>
        <taxon>Bacillati</taxon>
        <taxon>Bacillota</taxon>
        <taxon>Bacilli</taxon>
        <taxon>Bacillales</taxon>
        <taxon>Bacillaceae</taxon>
        <taxon>Domibacillus</taxon>
    </lineage>
</organism>
<dbReference type="NCBIfam" id="TIGR02737">
    <property type="entry name" value="caa3_CtaG"/>
    <property type="match status" value="1"/>
</dbReference>
<keyword evidence="3 6" id="KW-0812">Transmembrane</keyword>
<gene>
    <name evidence="7" type="ORF">B1B05_07525</name>
    <name evidence="8" type="ORF">SAMN05443094_103182</name>
</gene>
<dbReference type="Pfam" id="PF09678">
    <property type="entry name" value="Caa3_CtaG"/>
    <property type="match status" value="1"/>
</dbReference>
<dbReference type="AlphaFoldDB" id="A0A1N6U6M3"/>
<keyword evidence="2" id="KW-1003">Cell membrane</keyword>
<proteinExistence type="predicted"/>
<dbReference type="InterPro" id="IPR019108">
    <property type="entry name" value="Caa3_assmbl_CtaG-rel"/>
</dbReference>
<evidence type="ECO:0000256" key="1">
    <source>
        <dbReference type="ARBA" id="ARBA00004651"/>
    </source>
</evidence>
<feature type="transmembrane region" description="Helical" evidence="6">
    <location>
        <begin position="83"/>
        <end position="102"/>
    </location>
</feature>
<keyword evidence="10" id="KW-1185">Reference proteome</keyword>
<dbReference type="RefSeq" id="WP_045851545.1">
    <property type="nucleotide sequence ID" value="NZ_FTLX01000003.1"/>
</dbReference>
<evidence type="ECO:0000256" key="2">
    <source>
        <dbReference type="ARBA" id="ARBA00022475"/>
    </source>
</evidence>
<name>A0A1N6U6M3_9BACI</name>
<dbReference type="OrthoDB" id="128422at2"/>
<dbReference type="Proteomes" id="UP000215545">
    <property type="component" value="Unassembled WGS sequence"/>
</dbReference>
<evidence type="ECO:0000256" key="3">
    <source>
        <dbReference type="ARBA" id="ARBA00022692"/>
    </source>
</evidence>
<reference evidence="8 9" key="1">
    <citation type="submission" date="2017-01" db="EMBL/GenBank/DDBJ databases">
        <authorList>
            <person name="Mah S.A."/>
            <person name="Swanson W.J."/>
            <person name="Moy G.W."/>
            <person name="Vacquier V.D."/>
        </authorList>
    </citation>
    <scope>NUCLEOTIDE SEQUENCE [LARGE SCALE GENOMIC DNA]</scope>
    <source>
        <strain evidence="8 9">NIO-1016</strain>
    </source>
</reference>
<evidence type="ECO:0000313" key="9">
    <source>
        <dbReference type="Proteomes" id="UP000186385"/>
    </source>
</evidence>
<reference evidence="10" key="2">
    <citation type="submission" date="2017-03" db="EMBL/GenBank/DDBJ databases">
        <title>Bacillus sp. V-88(T) DSM27956, whole genome shotgun sequencing project.</title>
        <authorList>
            <person name="Dastager S.G."/>
            <person name="Neurgaonkar P.S."/>
            <person name="Dharne M.S."/>
        </authorList>
    </citation>
    <scope>NUCLEOTIDE SEQUENCE [LARGE SCALE GENOMIC DNA]</scope>
    <source>
        <strain evidence="10">DSM 25145</strain>
    </source>
</reference>
<dbReference type="STRING" id="1017273.SAMN05443094_103182"/>
<feature type="transmembrane region" description="Helical" evidence="6">
    <location>
        <begin position="12"/>
        <end position="32"/>
    </location>
</feature>
<reference evidence="7" key="3">
    <citation type="submission" date="2017-03" db="EMBL/GenBank/DDBJ databases">
        <authorList>
            <person name="Dastager S.G."/>
            <person name="Neurgaonkar P.S."/>
            <person name="Dharne M.S."/>
        </authorList>
    </citation>
    <scope>NUCLEOTIDE SEQUENCE</scope>
    <source>
        <strain evidence="7">DSM 25145</strain>
    </source>
</reference>
<keyword evidence="4 6" id="KW-1133">Transmembrane helix</keyword>
<comment type="subcellular location">
    <subcellularLocation>
        <location evidence="1">Cell membrane</location>
        <topology evidence="1">Multi-pass membrane protein</topology>
    </subcellularLocation>
</comment>
<protein>
    <submittedName>
        <fullName evidence="7">Cytochrome c oxidase assembly factor CtaG</fullName>
    </submittedName>
    <submittedName>
        <fullName evidence="8">Putative membrane protein</fullName>
    </submittedName>
</protein>
<evidence type="ECO:0000256" key="6">
    <source>
        <dbReference type="SAM" id="Phobius"/>
    </source>
</evidence>
<dbReference type="Proteomes" id="UP000186385">
    <property type="component" value="Unassembled WGS sequence"/>
</dbReference>